<dbReference type="RefSeq" id="WP_154508502.1">
    <property type="nucleotide sequence ID" value="NZ_DBFWWU010000080.1"/>
</dbReference>
<dbReference type="Gene3D" id="2.170.120.30">
    <property type="match status" value="1"/>
</dbReference>
<comment type="caution">
    <text evidence="2">The sequence shown here is derived from an EMBL/GenBank/DDBJ whole genome shotgun (WGS) entry which is preliminary data.</text>
</comment>
<dbReference type="EMBL" id="VUMH01000001">
    <property type="protein sequence ID" value="MSS26758.1"/>
    <property type="molecule type" value="Genomic_DNA"/>
</dbReference>
<keyword evidence="1" id="KW-0812">Transmembrane</keyword>
<keyword evidence="1" id="KW-1133">Transmembrane helix</keyword>
<organism evidence="2 3">
    <name type="scientific">Desulfovibrio porci</name>
    <dbReference type="NCBI Taxonomy" id="2605782"/>
    <lineage>
        <taxon>Bacteria</taxon>
        <taxon>Pseudomonadati</taxon>
        <taxon>Thermodesulfobacteriota</taxon>
        <taxon>Desulfovibrionia</taxon>
        <taxon>Desulfovibrionales</taxon>
        <taxon>Desulfovibrionaceae</taxon>
        <taxon>Desulfovibrio</taxon>
    </lineage>
</organism>
<sequence>MKSSENNGGLRRAPHLFSLLVAVLAAVAMWYVVSVRDRLEAQVEVNIDYYGIPPNLVVTDGLISKITVRLRGPETLLRSIPQQRLTQAVDLSDIKKGVTIVPLGGDNLGPNFRAFELVDIQPPRIVIKADTLLERSVPLRTIVDSPLRGGALTVENVSVSPATVVLRGPEDVVSDISSVPLTIMLDPKAAGTTVHQTIALDTPSLVTATPSSVRVQYTITSGRTVVSRRCKVELAGENRRQYTVEPEEVTVLVEVPEALAKSARYLGQLEVSVTPPSLEPGQSEKAELRFRLPEGMTLLNPATEEVTVFRKKK</sequence>
<protein>
    <submittedName>
        <fullName evidence="2">YbbR-like domain-containing protein</fullName>
    </submittedName>
</protein>
<evidence type="ECO:0000313" key="3">
    <source>
        <dbReference type="Proteomes" id="UP000477488"/>
    </source>
</evidence>
<name>A0A6L5XI23_9BACT</name>
<dbReference type="AlphaFoldDB" id="A0A6L5XI23"/>
<accession>A0A6L5XI23</accession>
<evidence type="ECO:0000313" key="2">
    <source>
        <dbReference type="EMBL" id="MSS26758.1"/>
    </source>
</evidence>
<dbReference type="Gene3D" id="2.170.120.40">
    <property type="entry name" value="YbbR-like domain"/>
    <property type="match status" value="1"/>
</dbReference>
<dbReference type="Proteomes" id="UP000477488">
    <property type="component" value="Unassembled WGS sequence"/>
</dbReference>
<dbReference type="PANTHER" id="PTHR37804:SF1">
    <property type="entry name" value="CDAA REGULATORY PROTEIN CDAR"/>
    <property type="match status" value="1"/>
</dbReference>
<dbReference type="Pfam" id="PF07949">
    <property type="entry name" value="YbbR"/>
    <property type="match status" value="2"/>
</dbReference>
<keyword evidence="1" id="KW-0472">Membrane</keyword>
<dbReference type="InterPro" id="IPR012505">
    <property type="entry name" value="YbbR"/>
</dbReference>
<evidence type="ECO:0000256" key="1">
    <source>
        <dbReference type="SAM" id="Phobius"/>
    </source>
</evidence>
<proteinExistence type="predicted"/>
<feature type="transmembrane region" description="Helical" evidence="1">
    <location>
        <begin position="12"/>
        <end position="33"/>
    </location>
</feature>
<dbReference type="InterPro" id="IPR053154">
    <property type="entry name" value="c-di-AMP_regulator"/>
</dbReference>
<reference evidence="2 3" key="1">
    <citation type="submission" date="2019-09" db="EMBL/GenBank/DDBJ databases">
        <title>In-depth cultivation of the pig gut microbiome towards novel bacterial diversity and tailored functional studies.</title>
        <authorList>
            <person name="Wylensek D."/>
            <person name="Hitch T.C.A."/>
            <person name="Clavel T."/>
        </authorList>
    </citation>
    <scope>NUCLEOTIDE SEQUENCE [LARGE SCALE GENOMIC DNA]</scope>
    <source>
        <strain evidence="2 3">PG-178-WT-4</strain>
    </source>
</reference>
<keyword evidence="3" id="KW-1185">Reference proteome</keyword>
<gene>
    <name evidence="2" type="ORF">FYJ44_01590</name>
</gene>
<dbReference type="PANTHER" id="PTHR37804">
    <property type="entry name" value="CDAA REGULATORY PROTEIN CDAR"/>
    <property type="match status" value="1"/>
</dbReference>